<gene>
    <name evidence="4" type="ORF">J2T55_000712</name>
</gene>
<feature type="domain" description="PPM-type phosphatase" evidence="3">
    <location>
        <begin position="4"/>
        <end position="250"/>
    </location>
</feature>
<dbReference type="Pfam" id="PF03781">
    <property type="entry name" value="FGE-sulfatase"/>
    <property type="match status" value="1"/>
</dbReference>
<feature type="region of interest" description="Disordered" evidence="1">
    <location>
        <begin position="364"/>
        <end position="450"/>
    </location>
</feature>
<sequence>MGLQYEIAGNQIDGARDYQEDAFLVTHLTDAEGQPSVLAIVADGMGGHAAGNVASNMAVQAFNKYVSANYPSDDVTGLLQGGILKANGSIAETIRETPALQGMGCTMVAVLLEQNHLWWASVGDSHLYLLRDKQLSKKNADHSYGGFLDRLAAAGQPMEPEPGLSRNMLMSAVTGEEITEIDCPEAPLELQHDDRIILSSDGLDTLGGGKIIQFSEWSDKPKACVQTLLQAIEDEAMPRQDNTTVLVIDALSLDADVAFPPDSTASAGLAINDAGEVDLTDQTVPNAAAGSTISDAADPVPMLDITAGEDEIAPRGSDIDLSANVDETTADGRKRFAAAIAVIAGGVILIAVFGYYWLARIPGDEPGSEPRITAEQTASETARDAAPAPAEDRPASEPESAPAEEAETAPATASTTETEPVSAPLPKPAFRDPLAGGGQGPLMRPLPAGQFQMGSSRFREERPEHTVTVQRFAISQYEITIAEYERYARATGKAMPESFGQSRSDHPVINVSWADAAGYADWLSRQTGHDYRLPTEAEWEYAAAGGQETDYWWGVTMEPGRAYCFGCDEELQPRMPTAIGNFPANPYGVHDMLGNVAEWTADCWHPDYENANGTAHQPRQANGSCRLRGVRGGSYNSPPTSLRHSRRDKFDASQGYDNIGFRVVREMGD</sequence>
<reference evidence="4" key="1">
    <citation type="submission" date="2022-08" db="EMBL/GenBank/DDBJ databases">
        <title>Genomic Encyclopedia of Type Strains, Phase III (KMG-III): the genomes of soil and plant-associated and newly described type strains.</title>
        <authorList>
            <person name="Whitman W."/>
        </authorList>
    </citation>
    <scope>NUCLEOTIDE SEQUENCE</scope>
    <source>
        <strain evidence="4">HMT 1</strain>
    </source>
</reference>
<dbReference type="SMART" id="SM00331">
    <property type="entry name" value="PP2C_SIG"/>
    <property type="match status" value="1"/>
</dbReference>
<dbReference type="InterPro" id="IPR001932">
    <property type="entry name" value="PPM-type_phosphatase-like_dom"/>
</dbReference>
<dbReference type="InterPro" id="IPR036457">
    <property type="entry name" value="PPM-type-like_dom_sf"/>
</dbReference>
<feature type="compositionally biased region" description="Low complexity" evidence="1">
    <location>
        <begin position="408"/>
        <end position="420"/>
    </location>
</feature>
<dbReference type="InterPro" id="IPR005532">
    <property type="entry name" value="SUMF_dom"/>
</dbReference>
<evidence type="ECO:0000313" key="5">
    <source>
        <dbReference type="Proteomes" id="UP001204445"/>
    </source>
</evidence>
<dbReference type="InterPro" id="IPR042095">
    <property type="entry name" value="SUMF_sf"/>
</dbReference>
<evidence type="ECO:0000313" key="4">
    <source>
        <dbReference type="EMBL" id="MCS3902708.1"/>
    </source>
</evidence>
<feature type="compositionally biased region" description="Low complexity" evidence="1">
    <location>
        <begin position="377"/>
        <end position="389"/>
    </location>
</feature>
<feature type="region of interest" description="Disordered" evidence="1">
    <location>
        <begin position="629"/>
        <end position="649"/>
    </location>
</feature>
<protein>
    <submittedName>
        <fullName evidence="4">Formylglycine-generating enzyme required for sulfatase activity/serine/threonine protein phosphatase PrpC</fullName>
    </submittedName>
</protein>
<accession>A0AAE3L3T5</accession>
<dbReference type="PROSITE" id="PS51746">
    <property type="entry name" value="PPM_2"/>
    <property type="match status" value="1"/>
</dbReference>
<dbReference type="PANTHER" id="PTHR23150">
    <property type="entry name" value="SULFATASE MODIFYING FACTOR 1, 2"/>
    <property type="match status" value="1"/>
</dbReference>
<dbReference type="GO" id="GO:0120147">
    <property type="term" value="F:formylglycine-generating oxidase activity"/>
    <property type="evidence" value="ECO:0007669"/>
    <property type="project" value="TreeGrafter"/>
</dbReference>
<keyword evidence="2" id="KW-1133">Transmembrane helix</keyword>
<proteinExistence type="predicted"/>
<keyword evidence="2" id="KW-0812">Transmembrane</keyword>
<dbReference type="EMBL" id="JANUCT010000004">
    <property type="protein sequence ID" value="MCS3902708.1"/>
    <property type="molecule type" value="Genomic_DNA"/>
</dbReference>
<evidence type="ECO:0000256" key="2">
    <source>
        <dbReference type="SAM" id="Phobius"/>
    </source>
</evidence>
<dbReference type="Gene3D" id="3.90.1580.10">
    <property type="entry name" value="paralog of FGE (formylglycine-generating enzyme)"/>
    <property type="match status" value="1"/>
</dbReference>
<dbReference type="RefSeq" id="WP_259054272.1">
    <property type="nucleotide sequence ID" value="NZ_JANUCT010000004.1"/>
</dbReference>
<name>A0AAE3L3T5_9GAMM</name>
<dbReference type="InterPro" id="IPR051043">
    <property type="entry name" value="Sulfatase_Mod_Factor_Kinase"/>
</dbReference>
<dbReference type="SUPFAM" id="SSF56436">
    <property type="entry name" value="C-type lectin-like"/>
    <property type="match status" value="1"/>
</dbReference>
<keyword evidence="2" id="KW-0472">Membrane</keyword>
<dbReference type="PANTHER" id="PTHR23150:SF35">
    <property type="entry name" value="BLL6746 PROTEIN"/>
    <property type="match status" value="1"/>
</dbReference>
<dbReference type="AlphaFoldDB" id="A0AAE3L3T5"/>
<comment type="caution">
    <text evidence="4">The sequence shown here is derived from an EMBL/GenBank/DDBJ whole genome shotgun (WGS) entry which is preliminary data.</text>
</comment>
<feature type="transmembrane region" description="Helical" evidence="2">
    <location>
        <begin position="336"/>
        <end position="358"/>
    </location>
</feature>
<dbReference type="Pfam" id="PF13672">
    <property type="entry name" value="PP2C_2"/>
    <property type="match status" value="1"/>
</dbReference>
<evidence type="ECO:0000259" key="3">
    <source>
        <dbReference type="PROSITE" id="PS51746"/>
    </source>
</evidence>
<dbReference type="SMART" id="SM00332">
    <property type="entry name" value="PP2Cc"/>
    <property type="match status" value="1"/>
</dbReference>
<dbReference type="CDD" id="cd00143">
    <property type="entry name" value="PP2Cc"/>
    <property type="match status" value="1"/>
</dbReference>
<keyword evidence="5" id="KW-1185">Reference proteome</keyword>
<dbReference type="Proteomes" id="UP001204445">
    <property type="component" value="Unassembled WGS sequence"/>
</dbReference>
<dbReference type="InterPro" id="IPR016187">
    <property type="entry name" value="CTDL_fold"/>
</dbReference>
<dbReference type="Gene3D" id="3.60.40.10">
    <property type="entry name" value="PPM-type phosphatase domain"/>
    <property type="match status" value="1"/>
</dbReference>
<evidence type="ECO:0000256" key="1">
    <source>
        <dbReference type="SAM" id="MobiDB-lite"/>
    </source>
</evidence>
<organism evidence="4 5">
    <name type="scientific">Methylohalomonas lacus</name>
    <dbReference type="NCBI Taxonomy" id="398773"/>
    <lineage>
        <taxon>Bacteria</taxon>
        <taxon>Pseudomonadati</taxon>
        <taxon>Pseudomonadota</taxon>
        <taxon>Gammaproteobacteria</taxon>
        <taxon>Methylohalomonadales</taxon>
        <taxon>Methylohalomonadaceae</taxon>
        <taxon>Methylohalomonas</taxon>
    </lineage>
</organism>
<dbReference type="SUPFAM" id="SSF81606">
    <property type="entry name" value="PP2C-like"/>
    <property type="match status" value="1"/>
</dbReference>